<dbReference type="GO" id="GO:0008817">
    <property type="term" value="F:corrinoid adenosyltransferase activity"/>
    <property type="evidence" value="ECO:0007669"/>
    <property type="project" value="UniProtKB-EC"/>
</dbReference>
<dbReference type="NCBIfam" id="TIGR00708">
    <property type="entry name" value="cobA"/>
    <property type="match status" value="1"/>
</dbReference>
<dbReference type="Gene3D" id="3.40.50.300">
    <property type="entry name" value="P-loop containing nucleotide triphosphate hydrolases"/>
    <property type="match status" value="1"/>
</dbReference>
<dbReference type="CDD" id="cd00561">
    <property type="entry name" value="CobA_ACA"/>
    <property type="match status" value="1"/>
</dbReference>
<comment type="caution">
    <text evidence="1">The sequence shown here is derived from an EMBL/GenBank/DDBJ whole genome shotgun (WGS) entry which is preliminary data.</text>
</comment>
<dbReference type="PANTHER" id="PTHR46638">
    <property type="entry name" value="CORRINOID ADENOSYLTRANSFERASE"/>
    <property type="match status" value="1"/>
</dbReference>
<dbReference type="PIRSF" id="PIRSF015617">
    <property type="entry name" value="Adensltrnsf_CobA"/>
    <property type="match status" value="1"/>
</dbReference>
<protein>
    <submittedName>
        <fullName evidence="1">Cob(I)yrinic acid a,c-diamide adenosyltransferase</fullName>
        <ecNumber evidence="1">2.5.1.17</ecNumber>
    </submittedName>
</protein>
<dbReference type="PANTHER" id="PTHR46638:SF1">
    <property type="entry name" value="CORRINOID ADENOSYLTRANSFERASE"/>
    <property type="match status" value="1"/>
</dbReference>
<dbReference type="EMBL" id="JAPQER010000005">
    <property type="protein sequence ID" value="MCY6485085.1"/>
    <property type="molecule type" value="Genomic_DNA"/>
</dbReference>
<dbReference type="Proteomes" id="UP001078443">
    <property type="component" value="Unassembled WGS sequence"/>
</dbReference>
<sequence length="173" mass="19743">MESYKGYIHIYTGNGKGKTTAALGLSLRAVCAGKKVFFGQFAKGMKYSELGAVKYLPNFEMKQYGRNCFIYNNPEQEDINSARDALLEIESILVEGKYDLVVMDELNIALFYKLFTVEQVIEILNKRKENVEVVITGRYAPQQLIDKSDLVTEMNEIKHYYTKGVEAREGIEK</sequence>
<dbReference type="RefSeq" id="WP_268041407.1">
    <property type="nucleotide sequence ID" value="NZ_JAPQER010000005.1"/>
</dbReference>
<dbReference type="EC" id="2.5.1.17" evidence="1"/>
<organism evidence="1 2">
    <name type="scientific">Clostridium aestuarii</name>
    <dbReference type="NCBI Taxonomy" id="338193"/>
    <lineage>
        <taxon>Bacteria</taxon>
        <taxon>Bacillati</taxon>
        <taxon>Bacillota</taxon>
        <taxon>Clostridia</taxon>
        <taxon>Eubacteriales</taxon>
        <taxon>Clostridiaceae</taxon>
        <taxon>Clostridium</taxon>
    </lineage>
</organism>
<evidence type="ECO:0000313" key="1">
    <source>
        <dbReference type="EMBL" id="MCY6485085.1"/>
    </source>
</evidence>
<reference evidence="1" key="1">
    <citation type="submission" date="2022-12" db="EMBL/GenBank/DDBJ databases">
        <authorList>
            <person name="Wang J."/>
        </authorList>
    </citation>
    <scope>NUCLEOTIDE SEQUENCE</scope>
    <source>
        <strain evidence="1">HY-45-18</strain>
    </source>
</reference>
<evidence type="ECO:0000313" key="2">
    <source>
        <dbReference type="Proteomes" id="UP001078443"/>
    </source>
</evidence>
<dbReference type="Pfam" id="PF02572">
    <property type="entry name" value="CobA_CobO_BtuR"/>
    <property type="match status" value="1"/>
</dbReference>
<dbReference type="NCBIfam" id="NF004637">
    <property type="entry name" value="PRK05986.1"/>
    <property type="match status" value="1"/>
</dbReference>
<keyword evidence="2" id="KW-1185">Reference proteome</keyword>
<gene>
    <name evidence="1" type="primary">cobO</name>
    <name evidence="1" type="ORF">OW763_12120</name>
</gene>
<accession>A0ABT4D1G2</accession>
<dbReference type="SUPFAM" id="SSF52540">
    <property type="entry name" value="P-loop containing nucleoside triphosphate hydrolases"/>
    <property type="match status" value="1"/>
</dbReference>
<dbReference type="InterPro" id="IPR003724">
    <property type="entry name" value="CblAdoTrfase_CobA"/>
</dbReference>
<keyword evidence="1" id="KW-0808">Transferase</keyword>
<dbReference type="InterPro" id="IPR027417">
    <property type="entry name" value="P-loop_NTPase"/>
</dbReference>
<proteinExistence type="predicted"/>
<name>A0ABT4D1G2_9CLOT</name>